<evidence type="ECO:0000259" key="8">
    <source>
        <dbReference type="Pfam" id="PF07715"/>
    </source>
</evidence>
<dbReference type="PANTHER" id="PTHR40980">
    <property type="entry name" value="PLUG DOMAIN-CONTAINING PROTEIN"/>
    <property type="match status" value="1"/>
</dbReference>
<feature type="signal peptide" evidence="6">
    <location>
        <begin position="1"/>
        <end position="27"/>
    </location>
</feature>
<keyword evidence="2 4" id="KW-0472">Membrane</keyword>
<protein>
    <submittedName>
        <fullName evidence="9">TonB-dependent receptor</fullName>
    </submittedName>
</protein>
<evidence type="ECO:0000313" key="10">
    <source>
        <dbReference type="Proteomes" id="UP000249229"/>
    </source>
</evidence>
<dbReference type="GO" id="GO:0009279">
    <property type="term" value="C:cell outer membrane"/>
    <property type="evidence" value="ECO:0007669"/>
    <property type="project" value="UniProtKB-SubCell"/>
</dbReference>
<dbReference type="InterPro" id="IPR010104">
    <property type="entry name" value="TonB_rcpt_bac"/>
</dbReference>
<keyword evidence="3" id="KW-0998">Cell outer membrane</keyword>
<sequence length="1015" mass="107816">MKSTARRLAIRATLLGAAAGASLIAAAAGAQTQPQPDVTSGPGGQVPSPATQVDTAANPAAQVPQGAVQGIDDATDSSQPTQDIIVTGIRASLQSATNAKRNSVAFGDSIFAEDIGKLPATNLAETLNRIPGVRLNRDISGEGTQVSIRGLGPSFSKVLLNGTQFAVASDGGTNGTGGGNREVDLDFFPSELFTRLDVAKSATASTLEGGIAGTVNLRNARPFDKPGTHVTVVAQGAYTETNDKIGPRGAIVASHTFGDTFGILVGVAGVRQKTRIDGYDTVGFTDANLPLCQPASGACNPGGNGFSFATFTPANVGRGLVTGSRLDLAATSGLPLSQLATAILPRLGRPVLTEGTRERISAIGAMEWRPSDSLHFALDGIYARSKRNYLRSNMNWQVRNSGPGTSPQSTGGMVPFDVTVDENNVVTSGIFANSSFFSENSYFNQDTEFWNVTPSVSWRPSELLKVDLSANWGKSNFFREQPTFAFQTAPNSGVEVTYDNTTDSPQPIISANRDLGDPNLGWQWYRVNVSNVRRETETKGAHLDVMYGDDALNVKFGAAYDQASRSVRAFDNTPAFQASVCGATCDGNSGTVTTSQIAQYLTRGVSNFGKLSSGRFGVTSFIIPDLDRLAQATNYAQYRDSAPEVRGAVTGGATGDVFEKVYGGYFEVNGISEIFGRELRANAGFRYVWTDQRVVGPSQIGTSIVDITADSNYEEVLPSANISYDLFPNLKLRFAVSKTLTRPDAGSILPGVTFSDPSAQIASAGNPALQPYTSDNIDLGGEFYTGGAGYVGVSLFRKSIDGFTATIQEQAAFGSLNIPFASLIQTQQTALNDRARSLGVAVEAVPISVNRPVNLQTLVIKGIEGTWNQPLDFVVKGLGFQANGTHITQDSDPVLINGTQQTLFAPGVPRWGYNVQGYYENYGLSLSLNYVWQGDVIAANAPQNNLNVPLRADARGQLDLSAGYQLPFLDKAVRVTLDVLNITNEPLRTTIGYDNAAYSVYYPGRQVLVGLRASF</sequence>
<dbReference type="Gene3D" id="2.40.170.20">
    <property type="entry name" value="TonB-dependent receptor, beta-barrel domain"/>
    <property type="match status" value="1"/>
</dbReference>
<dbReference type="EMBL" id="QFQI01000013">
    <property type="protein sequence ID" value="PZQ58762.1"/>
    <property type="molecule type" value="Genomic_DNA"/>
</dbReference>
<dbReference type="NCBIfam" id="TIGR01782">
    <property type="entry name" value="TonB-Xanth-Caul"/>
    <property type="match status" value="1"/>
</dbReference>
<feature type="domain" description="TonB-dependent receptor plug" evidence="8">
    <location>
        <begin position="108"/>
        <end position="213"/>
    </location>
</feature>
<feature type="region of interest" description="Disordered" evidence="5">
    <location>
        <begin position="33"/>
        <end position="58"/>
    </location>
</feature>
<dbReference type="InterPro" id="IPR036942">
    <property type="entry name" value="Beta-barrel_TonB_sf"/>
</dbReference>
<dbReference type="InterPro" id="IPR037066">
    <property type="entry name" value="Plug_dom_sf"/>
</dbReference>
<gene>
    <name evidence="9" type="ORF">DI544_13060</name>
</gene>
<accession>A0A2W5NYY6</accession>
<reference evidence="9 10" key="1">
    <citation type="submission" date="2017-08" db="EMBL/GenBank/DDBJ databases">
        <title>Infants hospitalized years apart are colonized by the same room-sourced microbial strains.</title>
        <authorList>
            <person name="Brooks B."/>
            <person name="Olm M.R."/>
            <person name="Firek B.A."/>
            <person name="Baker R."/>
            <person name="Thomas B.C."/>
            <person name="Morowitz M.J."/>
            <person name="Banfield J.F."/>
        </authorList>
    </citation>
    <scope>NUCLEOTIDE SEQUENCE [LARGE SCALE GENOMIC DNA]</scope>
    <source>
        <strain evidence="9">S2_005_001_R1_22</strain>
    </source>
</reference>
<dbReference type="Proteomes" id="UP000249229">
    <property type="component" value="Unassembled WGS sequence"/>
</dbReference>
<dbReference type="Gene3D" id="2.170.130.10">
    <property type="entry name" value="TonB-dependent receptor, plug domain"/>
    <property type="match status" value="1"/>
</dbReference>
<evidence type="ECO:0000256" key="2">
    <source>
        <dbReference type="ARBA" id="ARBA00023136"/>
    </source>
</evidence>
<dbReference type="PANTHER" id="PTHR40980:SF3">
    <property type="entry name" value="TONB-DEPENDENT RECEPTOR-LIKE BETA-BARREL DOMAIN-CONTAINING PROTEIN"/>
    <property type="match status" value="1"/>
</dbReference>
<evidence type="ECO:0000256" key="3">
    <source>
        <dbReference type="ARBA" id="ARBA00023237"/>
    </source>
</evidence>
<dbReference type="SUPFAM" id="SSF56935">
    <property type="entry name" value="Porins"/>
    <property type="match status" value="1"/>
</dbReference>
<proteinExistence type="inferred from homology"/>
<evidence type="ECO:0000313" key="9">
    <source>
        <dbReference type="EMBL" id="PZQ58762.1"/>
    </source>
</evidence>
<comment type="subcellular location">
    <subcellularLocation>
        <location evidence="1 4">Cell outer membrane</location>
    </subcellularLocation>
</comment>
<dbReference type="InterPro" id="IPR000531">
    <property type="entry name" value="Beta-barrel_TonB"/>
</dbReference>
<evidence type="ECO:0000259" key="7">
    <source>
        <dbReference type="Pfam" id="PF00593"/>
    </source>
</evidence>
<feature type="domain" description="TonB-dependent receptor-like beta-barrel" evidence="7">
    <location>
        <begin position="502"/>
        <end position="982"/>
    </location>
</feature>
<keyword evidence="9" id="KW-0675">Receptor</keyword>
<dbReference type="InterPro" id="IPR012910">
    <property type="entry name" value="Plug_dom"/>
</dbReference>
<dbReference type="Pfam" id="PF00593">
    <property type="entry name" value="TonB_dep_Rec_b-barrel"/>
    <property type="match status" value="1"/>
</dbReference>
<keyword evidence="6" id="KW-0732">Signal</keyword>
<comment type="caution">
    <text evidence="9">The sequence shown here is derived from an EMBL/GenBank/DDBJ whole genome shotgun (WGS) entry which is preliminary data.</text>
</comment>
<dbReference type="Pfam" id="PF07715">
    <property type="entry name" value="Plug"/>
    <property type="match status" value="1"/>
</dbReference>
<organism evidence="9 10">
    <name type="scientific">Sphingomonas taxi</name>
    <dbReference type="NCBI Taxonomy" id="1549858"/>
    <lineage>
        <taxon>Bacteria</taxon>
        <taxon>Pseudomonadati</taxon>
        <taxon>Pseudomonadota</taxon>
        <taxon>Alphaproteobacteria</taxon>
        <taxon>Sphingomonadales</taxon>
        <taxon>Sphingomonadaceae</taxon>
        <taxon>Sphingomonas</taxon>
    </lineage>
</organism>
<evidence type="ECO:0000256" key="4">
    <source>
        <dbReference type="RuleBase" id="RU003357"/>
    </source>
</evidence>
<evidence type="ECO:0000256" key="5">
    <source>
        <dbReference type="SAM" id="MobiDB-lite"/>
    </source>
</evidence>
<name>A0A2W5NYY6_9SPHN</name>
<evidence type="ECO:0000256" key="1">
    <source>
        <dbReference type="ARBA" id="ARBA00004442"/>
    </source>
</evidence>
<comment type="similarity">
    <text evidence="4">Belongs to the TonB-dependent receptor family.</text>
</comment>
<evidence type="ECO:0000256" key="6">
    <source>
        <dbReference type="SAM" id="SignalP"/>
    </source>
</evidence>
<keyword evidence="4" id="KW-0798">TonB box</keyword>
<feature type="chain" id="PRO_5015877259" evidence="6">
    <location>
        <begin position="28"/>
        <end position="1015"/>
    </location>
</feature>
<dbReference type="AlphaFoldDB" id="A0A2W5NYY6"/>